<feature type="region of interest" description="Disordered" evidence="2">
    <location>
        <begin position="135"/>
        <end position="159"/>
    </location>
</feature>
<evidence type="ECO:0000259" key="3">
    <source>
        <dbReference type="Pfam" id="PF00248"/>
    </source>
</evidence>
<dbReference type="PANTHER" id="PTHR43364">
    <property type="entry name" value="NADH-SPECIFIC METHYLGLYOXAL REDUCTASE-RELATED"/>
    <property type="match status" value="1"/>
</dbReference>
<evidence type="ECO:0000256" key="1">
    <source>
        <dbReference type="ARBA" id="ARBA00023002"/>
    </source>
</evidence>
<dbReference type="InterPro" id="IPR023210">
    <property type="entry name" value="NADP_OxRdtase_dom"/>
</dbReference>
<dbReference type="RefSeq" id="WP_144642650.1">
    <property type="nucleotide sequence ID" value="NZ_BNAX01000001.1"/>
</dbReference>
<evidence type="ECO:0000313" key="4">
    <source>
        <dbReference type="EMBL" id="TVT18765.1"/>
    </source>
</evidence>
<keyword evidence="1" id="KW-0560">Oxidoreductase</keyword>
<gene>
    <name evidence="4" type="ORF">FNH06_26645</name>
</gene>
<dbReference type="InterPro" id="IPR050523">
    <property type="entry name" value="AKR_Detox_Biosynth"/>
</dbReference>
<dbReference type="SUPFAM" id="SSF51430">
    <property type="entry name" value="NAD(P)-linked oxidoreductase"/>
    <property type="match status" value="1"/>
</dbReference>
<feature type="region of interest" description="Disordered" evidence="2">
    <location>
        <begin position="40"/>
        <end position="62"/>
    </location>
</feature>
<reference evidence="4 5" key="1">
    <citation type="submission" date="2019-07" db="EMBL/GenBank/DDBJ databases">
        <title>New species of Amycolatopsis and Streptomyces.</title>
        <authorList>
            <person name="Duangmal K."/>
            <person name="Teo W.F.A."/>
            <person name="Lipun K."/>
        </authorList>
    </citation>
    <scope>NUCLEOTIDE SEQUENCE [LARGE SCALE GENOMIC DNA]</scope>
    <source>
        <strain evidence="4 5">JCM 30562</strain>
    </source>
</reference>
<dbReference type="Pfam" id="PF00248">
    <property type="entry name" value="Aldo_ket_red"/>
    <property type="match status" value="1"/>
</dbReference>
<dbReference type="GO" id="GO:0016491">
    <property type="term" value="F:oxidoreductase activity"/>
    <property type="evidence" value="ECO:0007669"/>
    <property type="project" value="UniProtKB-KW"/>
</dbReference>
<evidence type="ECO:0000256" key="2">
    <source>
        <dbReference type="SAM" id="MobiDB-lite"/>
    </source>
</evidence>
<dbReference type="Gene3D" id="3.20.20.100">
    <property type="entry name" value="NADP-dependent oxidoreductase domain"/>
    <property type="match status" value="1"/>
</dbReference>
<dbReference type="InterPro" id="IPR036812">
    <property type="entry name" value="NAD(P)_OxRdtase_dom_sf"/>
</dbReference>
<organism evidence="4 5">
    <name type="scientific">Amycolatopsis acidiphila</name>
    <dbReference type="NCBI Taxonomy" id="715473"/>
    <lineage>
        <taxon>Bacteria</taxon>
        <taxon>Bacillati</taxon>
        <taxon>Actinomycetota</taxon>
        <taxon>Actinomycetes</taxon>
        <taxon>Pseudonocardiales</taxon>
        <taxon>Pseudonocardiaceae</taxon>
        <taxon>Amycolatopsis</taxon>
    </lineage>
</organism>
<dbReference type="OrthoDB" id="9768793at2"/>
<sequence>MYSIFTRKPEAAVFPAVRRHGLGALTFGPLNGGWLSGRADPHTAHRATRRPAAYDSSTPTGQAKASAAGKLAALAGEAGMTLPQLATAFVLAHPAVTAVLIGPRTQDQLDGLLAGAGTRLPDDLLDRIDEIVPPGTDLDPADNYAATPPSIEHARLRRR</sequence>
<accession>A0A558A3C9</accession>
<dbReference type="EMBL" id="VJZA01000056">
    <property type="protein sequence ID" value="TVT18765.1"/>
    <property type="molecule type" value="Genomic_DNA"/>
</dbReference>
<comment type="caution">
    <text evidence="4">The sequence shown here is derived from an EMBL/GenBank/DDBJ whole genome shotgun (WGS) entry which is preliminary data.</text>
</comment>
<feature type="domain" description="NADP-dependent oxidoreductase" evidence="3">
    <location>
        <begin position="2"/>
        <end position="132"/>
    </location>
</feature>
<proteinExistence type="predicted"/>
<dbReference type="GO" id="GO:0005829">
    <property type="term" value="C:cytosol"/>
    <property type="evidence" value="ECO:0007669"/>
    <property type="project" value="TreeGrafter"/>
</dbReference>
<evidence type="ECO:0000313" key="5">
    <source>
        <dbReference type="Proteomes" id="UP000318578"/>
    </source>
</evidence>
<dbReference type="AlphaFoldDB" id="A0A558A3C9"/>
<keyword evidence="5" id="KW-1185">Reference proteome</keyword>
<protein>
    <submittedName>
        <fullName evidence="4">Aldo/keto reductase</fullName>
    </submittedName>
</protein>
<dbReference type="Proteomes" id="UP000318578">
    <property type="component" value="Unassembled WGS sequence"/>
</dbReference>
<name>A0A558A3C9_9PSEU</name>
<dbReference type="PANTHER" id="PTHR43364:SF4">
    <property type="entry name" value="NAD(P)-LINKED OXIDOREDUCTASE SUPERFAMILY PROTEIN"/>
    <property type="match status" value="1"/>
</dbReference>